<evidence type="ECO:0000256" key="1">
    <source>
        <dbReference type="ARBA" id="ARBA00004651"/>
    </source>
</evidence>
<dbReference type="Gene3D" id="1.10.3720.10">
    <property type="entry name" value="MetI-like"/>
    <property type="match status" value="1"/>
</dbReference>
<proteinExistence type="inferred from homology"/>
<evidence type="ECO:0000256" key="6">
    <source>
        <dbReference type="RuleBase" id="RU363032"/>
    </source>
</evidence>
<dbReference type="GO" id="GO:0005886">
    <property type="term" value="C:plasma membrane"/>
    <property type="evidence" value="ECO:0007669"/>
    <property type="project" value="UniProtKB-SubCell"/>
</dbReference>
<dbReference type="PANTHER" id="PTHR30177">
    <property type="entry name" value="GLYCINE BETAINE/L-PROLINE TRANSPORT SYSTEM PERMEASE PROTEIN PROW"/>
    <property type="match status" value="1"/>
</dbReference>
<evidence type="ECO:0000313" key="8">
    <source>
        <dbReference type="EMBL" id="RUR29615.1"/>
    </source>
</evidence>
<comment type="subcellular location">
    <subcellularLocation>
        <location evidence="1 6">Cell membrane</location>
        <topology evidence="1 6">Multi-pass membrane protein</topology>
    </subcellularLocation>
</comment>
<dbReference type="AlphaFoldDB" id="A0A433KJC7"/>
<dbReference type="InterPro" id="IPR000515">
    <property type="entry name" value="MetI-like"/>
</dbReference>
<name>A0A433KJC7_9GAMM</name>
<sequence length="280" mass="30048">MCRSVSCRCVKSSRKLSWKKGACVKHSDQHADRRLWIRSLIWGLLLVVCVVGIAHAEGLFRWLEPDARQVIYQRAQFYELLGRHLLVVGIAALVTIFFGVGAGIAVTRKKGRDFLPLVAQLASLGQTFPPVAVLALAVPVLGFGTLPIIIALMLYGLLPIVRNTLAGLQDVNEEIKVASRAMGMTPLQTLYQVELPLAAPVILAGIRTSVTINIATAALGATVGASNLGDPIIAGIINGNMAYVTQGALIIALLALTIDSLFDGLQGRLRQRLSSPQRLS</sequence>
<feature type="domain" description="ABC transmembrane type-1" evidence="7">
    <location>
        <begin position="81"/>
        <end position="262"/>
    </location>
</feature>
<feature type="transmembrane region" description="Helical" evidence="6">
    <location>
        <begin position="85"/>
        <end position="107"/>
    </location>
</feature>
<evidence type="ECO:0000313" key="9">
    <source>
        <dbReference type="Proteomes" id="UP000287023"/>
    </source>
</evidence>
<evidence type="ECO:0000256" key="4">
    <source>
        <dbReference type="ARBA" id="ARBA00022989"/>
    </source>
</evidence>
<comment type="similarity">
    <text evidence="6">Belongs to the binding-protein-dependent transport system permease family.</text>
</comment>
<feature type="transmembrane region" description="Helical" evidence="6">
    <location>
        <begin position="35"/>
        <end position="56"/>
    </location>
</feature>
<dbReference type="InterPro" id="IPR051204">
    <property type="entry name" value="ABC_transp_perm/SBD"/>
</dbReference>
<evidence type="ECO:0000256" key="5">
    <source>
        <dbReference type="ARBA" id="ARBA00023136"/>
    </source>
</evidence>
<dbReference type="GO" id="GO:0055085">
    <property type="term" value="P:transmembrane transport"/>
    <property type="evidence" value="ECO:0007669"/>
    <property type="project" value="InterPro"/>
</dbReference>
<keyword evidence="9" id="KW-1185">Reference proteome</keyword>
<feature type="transmembrane region" description="Helical" evidence="6">
    <location>
        <begin position="241"/>
        <end position="262"/>
    </location>
</feature>
<dbReference type="CDD" id="cd06261">
    <property type="entry name" value="TM_PBP2"/>
    <property type="match status" value="1"/>
</dbReference>
<dbReference type="Proteomes" id="UP000287023">
    <property type="component" value="Unassembled WGS sequence"/>
</dbReference>
<dbReference type="EMBL" id="RZHF01000024">
    <property type="protein sequence ID" value="RUR29615.1"/>
    <property type="molecule type" value="Genomic_DNA"/>
</dbReference>
<dbReference type="GO" id="GO:0031460">
    <property type="term" value="P:glycine betaine transport"/>
    <property type="evidence" value="ECO:0007669"/>
    <property type="project" value="UniProtKB-ARBA"/>
</dbReference>
<dbReference type="FunFam" id="1.10.3720.10:FF:000001">
    <property type="entry name" value="Glycine betaine ABC transporter, permease"/>
    <property type="match status" value="1"/>
</dbReference>
<feature type="transmembrane region" description="Helical" evidence="6">
    <location>
        <begin position="128"/>
        <end position="158"/>
    </location>
</feature>
<gene>
    <name evidence="8" type="ORF">ELY38_15215</name>
</gene>
<dbReference type="PANTHER" id="PTHR30177:SF32">
    <property type="entry name" value="GLYCINE BETAINE UPTAKE SYSTEM PERMEASE PROTEIN YEHW"/>
    <property type="match status" value="1"/>
</dbReference>
<reference evidence="8 9" key="1">
    <citation type="submission" date="2018-12" db="EMBL/GenBank/DDBJ databases">
        <title>three novel Halomonas strain isolated from plants.</title>
        <authorList>
            <person name="Sun C."/>
        </authorList>
    </citation>
    <scope>NUCLEOTIDE SEQUENCE [LARGE SCALE GENOMIC DNA]</scope>
    <source>
        <strain evidence="8 9">JCM 18142</strain>
    </source>
</reference>
<dbReference type="PROSITE" id="PS50928">
    <property type="entry name" value="ABC_TM1"/>
    <property type="match status" value="1"/>
</dbReference>
<evidence type="ECO:0000259" key="7">
    <source>
        <dbReference type="PROSITE" id="PS50928"/>
    </source>
</evidence>
<keyword evidence="5 6" id="KW-0472">Membrane</keyword>
<organism evidence="8 9">
    <name type="scientific">Vreelandella nanhaiensis</name>
    <dbReference type="NCBI Taxonomy" id="1258546"/>
    <lineage>
        <taxon>Bacteria</taxon>
        <taxon>Pseudomonadati</taxon>
        <taxon>Pseudomonadota</taxon>
        <taxon>Gammaproteobacteria</taxon>
        <taxon>Oceanospirillales</taxon>
        <taxon>Halomonadaceae</taxon>
        <taxon>Vreelandella</taxon>
    </lineage>
</organism>
<evidence type="ECO:0000256" key="2">
    <source>
        <dbReference type="ARBA" id="ARBA00022448"/>
    </source>
</evidence>
<protein>
    <submittedName>
        <fullName evidence="8">ABC transporter permease</fullName>
    </submittedName>
</protein>
<dbReference type="SUPFAM" id="SSF161098">
    <property type="entry name" value="MetI-like"/>
    <property type="match status" value="1"/>
</dbReference>
<dbReference type="Pfam" id="PF00528">
    <property type="entry name" value="BPD_transp_1"/>
    <property type="match status" value="1"/>
</dbReference>
<comment type="caution">
    <text evidence="8">The sequence shown here is derived from an EMBL/GenBank/DDBJ whole genome shotgun (WGS) entry which is preliminary data.</text>
</comment>
<keyword evidence="2 6" id="KW-0813">Transport</keyword>
<keyword evidence="4 6" id="KW-1133">Transmembrane helix</keyword>
<accession>A0A433KJC7</accession>
<keyword evidence="3 6" id="KW-0812">Transmembrane</keyword>
<dbReference type="OrthoDB" id="9801163at2"/>
<evidence type="ECO:0000256" key="3">
    <source>
        <dbReference type="ARBA" id="ARBA00022692"/>
    </source>
</evidence>
<dbReference type="InterPro" id="IPR035906">
    <property type="entry name" value="MetI-like_sf"/>
</dbReference>